<gene>
    <name evidence="10" type="ORF">I532_00895</name>
</gene>
<dbReference type="InterPro" id="IPR003760">
    <property type="entry name" value="PnrA-like"/>
</dbReference>
<dbReference type="Gene3D" id="3.40.50.2300">
    <property type="match status" value="2"/>
</dbReference>
<dbReference type="InterPro" id="IPR050957">
    <property type="entry name" value="BMP_lipoprotein"/>
</dbReference>
<evidence type="ECO:0000256" key="4">
    <source>
        <dbReference type="ARBA" id="ARBA00022729"/>
    </source>
</evidence>
<dbReference type="Proteomes" id="UP000012081">
    <property type="component" value="Unassembled WGS sequence"/>
</dbReference>
<proteinExistence type="inferred from homology"/>
<feature type="compositionally biased region" description="Gly residues" evidence="7">
    <location>
        <begin position="29"/>
        <end position="44"/>
    </location>
</feature>
<keyword evidence="6" id="KW-0449">Lipoprotein</keyword>
<dbReference type="PATRIC" id="fig|1300222.3.peg.191"/>
<dbReference type="STRING" id="1300222.I532_00895"/>
<evidence type="ECO:0000256" key="8">
    <source>
        <dbReference type="SAM" id="SignalP"/>
    </source>
</evidence>
<feature type="region of interest" description="Disordered" evidence="7">
    <location>
        <begin position="26"/>
        <end position="46"/>
    </location>
</feature>
<comment type="similarity">
    <text evidence="2">Belongs to the BMP lipoprotein family.</text>
</comment>
<accession>M8DCU6</accession>
<feature type="chain" id="PRO_5038922514" evidence="8">
    <location>
        <begin position="21"/>
        <end position="353"/>
    </location>
</feature>
<evidence type="ECO:0000256" key="6">
    <source>
        <dbReference type="ARBA" id="ARBA00023288"/>
    </source>
</evidence>
<dbReference type="SUPFAM" id="SSF53822">
    <property type="entry name" value="Periplasmic binding protein-like I"/>
    <property type="match status" value="1"/>
</dbReference>
<keyword evidence="4 8" id="KW-0732">Signal</keyword>
<name>M8DCU6_9BACL</name>
<dbReference type="EMBL" id="APBN01000001">
    <property type="protein sequence ID" value="EMT54119.1"/>
    <property type="molecule type" value="Genomic_DNA"/>
</dbReference>
<dbReference type="Pfam" id="PF02608">
    <property type="entry name" value="Bmp"/>
    <property type="match status" value="1"/>
</dbReference>
<sequence>MKKVLSVLSVATLSLSLVLAGCGSKPEGQPGGANQGGAEGGAQGGAAPTARIGMVTDVGGVNDNSFNQSAWEGLQKLQKDLNLPQDNVSYLQSTSDADYIPNLTQFVKDKWDLTWGIGFVIGDHVKKVATENPDSKLAIIDAEVDAPNVESVLFKEHEGSFLAGVVAAKMSKSKKVGFVGGMEIPVIKRFEVGFEAGVKAADPSVEVVKVYTGAFDKPDLGKSTASQMYGQGVDIIFHASGATGDGVFNEAKDRKSKGENVWVIGVDKDQSLTFGDEVTLTSMVKRVDEAVYRVSKDVIDGKFEGGKIVWLGLAEDGVGLAETSKKNVPEDVLKLADEFKQKIVKGEITVPEK</sequence>
<evidence type="ECO:0000256" key="1">
    <source>
        <dbReference type="ARBA" id="ARBA00004193"/>
    </source>
</evidence>
<keyword evidence="5" id="KW-0472">Membrane</keyword>
<feature type="domain" description="ABC transporter substrate-binding protein PnrA-like" evidence="9">
    <location>
        <begin position="53"/>
        <end position="352"/>
    </location>
</feature>
<dbReference type="GO" id="GO:0005886">
    <property type="term" value="C:plasma membrane"/>
    <property type="evidence" value="ECO:0007669"/>
    <property type="project" value="UniProtKB-SubCell"/>
</dbReference>
<comment type="subcellular location">
    <subcellularLocation>
        <location evidence="1">Cell membrane</location>
        <topology evidence="1">Lipid-anchor</topology>
    </subcellularLocation>
</comment>
<reference evidence="10 11" key="1">
    <citation type="submission" date="2013-03" db="EMBL/GenBank/DDBJ databases">
        <title>Assembly of a new bacterial strain Brevibacillus borstelensis AK1.</title>
        <authorList>
            <person name="Rajan I."/>
            <person name="PoliReddy D."/>
            <person name="Sugumar T."/>
            <person name="Rathinam K."/>
            <person name="Alqarawi S."/>
            <person name="Khalil A.B."/>
            <person name="Sivakumar N."/>
        </authorList>
    </citation>
    <scope>NUCLEOTIDE SEQUENCE [LARGE SCALE GENOMIC DNA]</scope>
    <source>
        <strain evidence="10 11">AK1</strain>
    </source>
</reference>
<evidence type="ECO:0000256" key="2">
    <source>
        <dbReference type="ARBA" id="ARBA00008610"/>
    </source>
</evidence>
<dbReference type="RefSeq" id="WP_003385809.1">
    <property type="nucleotide sequence ID" value="NZ_APBN01000001.1"/>
</dbReference>
<evidence type="ECO:0000313" key="11">
    <source>
        <dbReference type="Proteomes" id="UP000012081"/>
    </source>
</evidence>
<dbReference type="PANTHER" id="PTHR34296:SF2">
    <property type="entry name" value="ABC TRANSPORTER GUANOSINE-BINDING PROTEIN NUPN"/>
    <property type="match status" value="1"/>
</dbReference>
<dbReference type="AlphaFoldDB" id="M8DCU6"/>
<dbReference type="CDD" id="cd06354">
    <property type="entry name" value="PBP1_PrnA-like"/>
    <property type="match status" value="1"/>
</dbReference>
<comment type="caution">
    <text evidence="10">The sequence shown here is derived from an EMBL/GenBank/DDBJ whole genome shotgun (WGS) entry which is preliminary data.</text>
</comment>
<dbReference type="GeneID" id="89499453"/>
<protein>
    <submittedName>
        <fullName evidence="10">ABC transporter substrate-binding protein</fullName>
    </submittedName>
</protein>
<evidence type="ECO:0000256" key="5">
    <source>
        <dbReference type="ARBA" id="ARBA00023136"/>
    </source>
</evidence>
<dbReference type="InterPro" id="IPR028082">
    <property type="entry name" value="Peripla_BP_I"/>
</dbReference>
<keyword evidence="3" id="KW-1003">Cell membrane</keyword>
<evidence type="ECO:0000256" key="3">
    <source>
        <dbReference type="ARBA" id="ARBA00022475"/>
    </source>
</evidence>
<dbReference type="PANTHER" id="PTHR34296">
    <property type="entry name" value="TRANSCRIPTIONAL ACTIVATOR PROTEIN MED"/>
    <property type="match status" value="1"/>
</dbReference>
<dbReference type="PROSITE" id="PS51257">
    <property type="entry name" value="PROKAR_LIPOPROTEIN"/>
    <property type="match status" value="1"/>
</dbReference>
<keyword evidence="11" id="KW-1185">Reference proteome</keyword>
<evidence type="ECO:0000313" key="10">
    <source>
        <dbReference type="EMBL" id="EMT54119.1"/>
    </source>
</evidence>
<feature type="signal peptide" evidence="8">
    <location>
        <begin position="1"/>
        <end position="20"/>
    </location>
</feature>
<organism evidence="10 11">
    <name type="scientific">Brevibacillus borstelensis AK1</name>
    <dbReference type="NCBI Taxonomy" id="1300222"/>
    <lineage>
        <taxon>Bacteria</taxon>
        <taxon>Bacillati</taxon>
        <taxon>Bacillota</taxon>
        <taxon>Bacilli</taxon>
        <taxon>Bacillales</taxon>
        <taxon>Paenibacillaceae</taxon>
        <taxon>Brevibacillus</taxon>
    </lineage>
</organism>
<evidence type="ECO:0000256" key="7">
    <source>
        <dbReference type="SAM" id="MobiDB-lite"/>
    </source>
</evidence>
<evidence type="ECO:0000259" key="9">
    <source>
        <dbReference type="Pfam" id="PF02608"/>
    </source>
</evidence>
<dbReference type="OrthoDB" id="9784230at2"/>